<keyword evidence="9" id="KW-0808">Transferase</keyword>
<keyword evidence="16" id="KW-0472">Membrane</keyword>
<feature type="domain" description="Histidine kinase" evidence="17">
    <location>
        <begin position="717"/>
        <end position="913"/>
    </location>
</feature>
<dbReference type="SMART" id="SM00091">
    <property type="entry name" value="PAS"/>
    <property type="match status" value="5"/>
</dbReference>
<dbReference type="InterPro" id="IPR013655">
    <property type="entry name" value="PAS_fold_3"/>
</dbReference>
<dbReference type="InterPro" id="IPR000014">
    <property type="entry name" value="PAS"/>
</dbReference>
<evidence type="ECO:0000256" key="6">
    <source>
        <dbReference type="ARBA" id="ARBA00022485"/>
    </source>
</evidence>
<feature type="domain" description="PAS" evidence="18">
    <location>
        <begin position="581"/>
        <end position="652"/>
    </location>
</feature>
<dbReference type="PRINTS" id="PR00344">
    <property type="entry name" value="BCTRLSENSOR"/>
</dbReference>
<dbReference type="InterPro" id="IPR003594">
    <property type="entry name" value="HATPase_dom"/>
</dbReference>
<dbReference type="SMART" id="SM00387">
    <property type="entry name" value="HATPase_c"/>
    <property type="match status" value="1"/>
</dbReference>
<name>A0A9X2RCW5_9BACT</name>
<evidence type="ECO:0000256" key="12">
    <source>
        <dbReference type="ARBA" id="ARBA00023004"/>
    </source>
</evidence>
<feature type="transmembrane region" description="Helical" evidence="16">
    <location>
        <begin position="12"/>
        <end position="29"/>
    </location>
</feature>
<dbReference type="Pfam" id="PF07730">
    <property type="entry name" value="HisKA_3"/>
    <property type="match status" value="1"/>
</dbReference>
<evidence type="ECO:0000256" key="11">
    <source>
        <dbReference type="ARBA" id="ARBA00022777"/>
    </source>
</evidence>
<evidence type="ECO:0000256" key="3">
    <source>
        <dbReference type="ARBA" id="ARBA00004496"/>
    </source>
</evidence>
<evidence type="ECO:0000256" key="10">
    <source>
        <dbReference type="ARBA" id="ARBA00022723"/>
    </source>
</evidence>
<comment type="subcellular location">
    <subcellularLocation>
        <location evidence="3">Cytoplasm</location>
    </subcellularLocation>
</comment>
<evidence type="ECO:0000256" key="8">
    <source>
        <dbReference type="ARBA" id="ARBA00022553"/>
    </source>
</evidence>
<dbReference type="InterPro" id="IPR035965">
    <property type="entry name" value="PAS-like_dom_sf"/>
</dbReference>
<feature type="domain" description="PAS" evidence="18">
    <location>
        <begin position="205"/>
        <end position="247"/>
    </location>
</feature>
<evidence type="ECO:0000256" key="4">
    <source>
        <dbReference type="ARBA" id="ARBA00012438"/>
    </source>
</evidence>
<keyword evidence="12" id="KW-0408">Iron</keyword>
<dbReference type="Gene3D" id="1.20.5.1930">
    <property type="match status" value="1"/>
</dbReference>
<dbReference type="GO" id="GO:0046983">
    <property type="term" value="F:protein dimerization activity"/>
    <property type="evidence" value="ECO:0007669"/>
    <property type="project" value="InterPro"/>
</dbReference>
<evidence type="ECO:0000313" key="21">
    <source>
        <dbReference type="Proteomes" id="UP001139125"/>
    </source>
</evidence>
<dbReference type="AlphaFoldDB" id="A0A9X2RCW5"/>
<gene>
    <name evidence="20" type="ORF">NM125_05405</name>
</gene>
<evidence type="ECO:0000256" key="13">
    <source>
        <dbReference type="ARBA" id="ARBA00023014"/>
    </source>
</evidence>
<dbReference type="PROSITE" id="PS50113">
    <property type="entry name" value="PAC"/>
    <property type="match status" value="2"/>
</dbReference>
<dbReference type="CDD" id="cd16917">
    <property type="entry name" value="HATPase_UhpB-NarQ-NarX-like"/>
    <property type="match status" value="1"/>
</dbReference>
<dbReference type="SUPFAM" id="SSF55785">
    <property type="entry name" value="PYP-like sensor domain (PAS domain)"/>
    <property type="match status" value="5"/>
</dbReference>
<evidence type="ECO:0000256" key="5">
    <source>
        <dbReference type="ARBA" id="ARBA00017322"/>
    </source>
</evidence>
<proteinExistence type="predicted"/>
<keyword evidence="11" id="KW-0418">Kinase</keyword>
<dbReference type="RefSeq" id="WP_255133581.1">
    <property type="nucleotide sequence ID" value="NZ_JANDBC010000001.1"/>
</dbReference>
<dbReference type="GO" id="GO:0016020">
    <property type="term" value="C:membrane"/>
    <property type="evidence" value="ECO:0007669"/>
    <property type="project" value="InterPro"/>
</dbReference>
<evidence type="ECO:0000259" key="18">
    <source>
        <dbReference type="PROSITE" id="PS50112"/>
    </source>
</evidence>
<evidence type="ECO:0000256" key="14">
    <source>
        <dbReference type="ARBA" id="ARBA00024827"/>
    </source>
</evidence>
<dbReference type="GO" id="GO:0051539">
    <property type="term" value="F:4 iron, 4 sulfur cluster binding"/>
    <property type="evidence" value="ECO:0007669"/>
    <property type="project" value="UniProtKB-KW"/>
</dbReference>
<keyword evidence="6" id="KW-0004">4Fe-4S</keyword>
<protein>
    <recommendedName>
        <fullName evidence="5">Oxygen sensor histidine kinase NreB</fullName>
        <ecNumber evidence="4">2.7.13.3</ecNumber>
    </recommendedName>
    <alternativeName>
        <fullName evidence="15">Nitrogen regulation protein B</fullName>
    </alternativeName>
</protein>
<dbReference type="InterPro" id="IPR004358">
    <property type="entry name" value="Sig_transdc_His_kin-like_C"/>
</dbReference>
<dbReference type="SMART" id="SM00086">
    <property type="entry name" value="PAC"/>
    <property type="match status" value="4"/>
</dbReference>
<keyword evidence="8" id="KW-0597">Phosphoprotein</keyword>
<sequence length="918" mass="105647">MKKFQKLFQLNAVNIAFIYLVTGILWILFSDQLLAFIITDIEEMARYSTFKGILYVIVTAILLYLLVDFSNKRIKSATKSVDEALDSVKIATWSINLETNRNITSRYHYKLFGLKERPKKWNVQDFYDSIHPDDKDRVEQAFIEAIETKTPYKAEYRIIWPDGTVRWMKSMGNVQENDQGETTSISGIIQDITEQVDLEEKNKRRQELFERIFEQIPVMIDIYDPEVNQIRVNKAFEETLGWTNEEISEIDLLAACYPDPELKKKALKVMAEADGEWHTFEVLDKAGNTRIQEWSNIKLSDDTTIGIGLDVTDIKQKEQKLELVNRRFRRAEKIGKIGHIERDLKTGEITISQNVYNLAGLEKSSEPLDFEGILNLIHPEDFDRFLEVREEANIKGHLNDVFRIVKHGTNQTIYIHLVSEIYFDSDGNPDFVASVVQDVTQVKEYERYIEEQKELFENTIENLPIGVAVNHIDSGKVSLMNQRFSKIYGWPKNVITDLDTFFEKAYQDEEYRNRIKEMVLEDIGSKKPERMQWKGIKITTQTGEERIINAKNIPVYDQNLMISTVVDVTAQVEAEKRLAESEHNYRLLFQKSPQPMLIFNPDDLSIIEVNESAVRHYGYSREEFYTKTILDIRPDEDKEEAKQVIKNDRETTMSEPFESRHIKKNGEIINVRVTGSSITYFGKNYRLVLVNDITEQKQAEEMVLASLVEGENKERARIAQELHDGLGQYLAAANMNLDSVQGQISKLDERKQDQFNKGLNLLKHAVSETAQISRNLMPRVVDDYGLALAIEALVDNYSTTNDLDISYYQNIRDLELPREVQFNLYRIAQEALSNAVKYSKASQINVQLIKDELDLILTIDDNGIGFDTSDPDFTPGLGLQTIKTRTGALGGHFEFDSKPGKGTLISAIVPINKHTNAQ</sequence>
<evidence type="ECO:0000256" key="2">
    <source>
        <dbReference type="ARBA" id="ARBA00001966"/>
    </source>
</evidence>
<dbReference type="GO" id="GO:0005737">
    <property type="term" value="C:cytoplasm"/>
    <property type="evidence" value="ECO:0007669"/>
    <property type="project" value="UniProtKB-SubCell"/>
</dbReference>
<dbReference type="PANTHER" id="PTHR43304:SF1">
    <property type="entry name" value="PAC DOMAIN-CONTAINING PROTEIN"/>
    <property type="match status" value="1"/>
</dbReference>
<evidence type="ECO:0000256" key="15">
    <source>
        <dbReference type="ARBA" id="ARBA00030800"/>
    </source>
</evidence>
<dbReference type="Proteomes" id="UP001139125">
    <property type="component" value="Unassembled WGS sequence"/>
</dbReference>
<dbReference type="PANTHER" id="PTHR43304">
    <property type="entry name" value="PHYTOCHROME-LIKE PROTEIN CPH1"/>
    <property type="match status" value="1"/>
</dbReference>
<keyword evidence="13" id="KW-0411">Iron-sulfur</keyword>
<feature type="domain" description="PAC" evidence="19">
    <location>
        <begin position="398"/>
        <end position="451"/>
    </location>
</feature>
<dbReference type="Pfam" id="PF13188">
    <property type="entry name" value="PAS_8"/>
    <property type="match status" value="2"/>
</dbReference>
<dbReference type="Gene3D" id="3.30.450.20">
    <property type="entry name" value="PAS domain"/>
    <property type="match status" value="5"/>
</dbReference>
<dbReference type="InterPro" id="IPR011712">
    <property type="entry name" value="Sig_transdc_His_kin_sub3_dim/P"/>
</dbReference>
<organism evidence="20 21">
    <name type="scientific">Gracilimonas sediminicola</name>
    <dbReference type="NCBI Taxonomy" id="2952158"/>
    <lineage>
        <taxon>Bacteria</taxon>
        <taxon>Pseudomonadati</taxon>
        <taxon>Balneolota</taxon>
        <taxon>Balneolia</taxon>
        <taxon>Balneolales</taxon>
        <taxon>Balneolaceae</taxon>
        <taxon>Gracilimonas</taxon>
    </lineage>
</organism>
<evidence type="ECO:0000256" key="1">
    <source>
        <dbReference type="ARBA" id="ARBA00000085"/>
    </source>
</evidence>
<comment type="cofactor">
    <cofactor evidence="2">
        <name>[4Fe-4S] cluster</name>
        <dbReference type="ChEBI" id="CHEBI:49883"/>
    </cofactor>
</comment>
<dbReference type="EC" id="2.7.13.3" evidence="4"/>
<comment type="catalytic activity">
    <reaction evidence="1">
        <text>ATP + protein L-histidine = ADP + protein N-phospho-L-histidine.</text>
        <dbReference type="EC" id="2.7.13.3"/>
    </reaction>
</comment>
<dbReference type="InterPro" id="IPR005467">
    <property type="entry name" value="His_kinase_dom"/>
</dbReference>
<dbReference type="InterPro" id="IPR036890">
    <property type="entry name" value="HATPase_C_sf"/>
</dbReference>
<accession>A0A9X2RCW5</accession>
<reference evidence="20" key="1">
    <citation type="submission" date="2022-06" db="EMBL/GenBank/DDBJ databases">
        <title>Gracilimonas sp. CAU 1638 isolated from sea sediment.</title>
        <authorList>
            <person name="Kim W."/>
        </authorList>
    </citation>
    <scope>NUCLEOTIDE SEQUENCE</scope>
    <source>
        <strain evidence="20">CAU 1638</strain>
    </source>
</reference>
<comment type="caution">
    <text evidence="20">The sequence shown here is derived from an EMBL/GenBank/DDBJ whole genome shotgun (WGS) entry which is preliminary data.</text>
</comment>
<evidence type="ECO:0000313" key="20">
    <source>
        <dbReference type="EMBL" id="MCP9291011.1"/>
    </source>
</evidence>
<evidence type="ECO:0000259" key="17">
    <source>
        <dbReference type="PROSITE" id="PS50109"/>
    </source>
</evidence>
<dbReference type="NCBIfam" id="TIGR00229">
    <property type="entry name" value="sensory_box"/>
    <property type="match status" value="4"/>
</dbReference>
<dbReference type="SUPFAM" id="SSF55874">
    <property type="entry name" value="ATPase domain of HSP90 chaperone/DNA topoisomerase II/histidine kinase"/>
    <property type="match status" value="1"/>
</dbReference>
<keyword evidence="16" id="KW-0812">Transmembrane</keyword>
<feature type="domain" description="PAC" evidence="19">
    <location>
        <begin position="152"/>
        <end position="204"/>
    </location>
</feature>
<keyword evidence="10" id="KW-0479">Metal-binding</keyword>
<comment type="function">
    <text evidence="14">Member of the two-component regulatory system NreB/NreC involved in the control of dissimilatory nitrate/nitrite reduction in response to oxygen. NreB functions as a direct oxygen sensor histidine kinase which is autophosphorylated, in the absence of oxygen, probably at the conserved histidine residue, and transfers its phosphate group probably to a conserved aspartate residue of NreC. NreB/NreC activates the expression of the nitrate (narGHJI) and nitrite (nir) reductase operons, as well as the putative nitrate transporter gene narT.</text>
</comment>
<evidence type="ECO:0000256" key="9">
    <source>
        <dbReference type="ARBA" id="ARBA00022679"/>
    </source>
</evidence>
<evidence type="ECO:0000256" key="7">
    <source>
        <dbReference type="ARBA" id="ARBA00022490"/>
    </source>
</evidence>
<evidence type="ECO:0000259" key="19">
    <source>
        <dbReference type="PROSITE" id="PS50113"/>
    </source>
</evidence>
<dbReference type="EMBL" id="JANDBC010000001">
    <property type="protein sequence ID" value="MCP9291011.1"/>
    <property type="molecule type" value="Genomic_DNA"/>
</dbReference>
<dbReference type="PROSITE" id="PS50112">
    <property type="entry name" value="PAS"/>
    <property type="match status" value="2"/>
</dbReference>
<dbReference type="Gene3D" id="2.10.70.100">
    <property type="match status" value="1"/>
</dbReference>
<dbReference type="InterPro" id="IPR000700">
    <property type="entry name" value="PAS-assoc_C"/>
</dbReference>
<keyword evidence="16" id="KW-1133">Transmembrane helix</keyword>
<dbReference type="PROSITE" id="PS50109">
    <property type="entry name" value="HIS_KIN"/>
    <property type="match status" value="1"/>
</dbReference>
<dbReference type="Pfam" id="PF13426">
    <property type="entry name" value="PAS_9"/>
    <property type="match status" value="1"/>
</dbReference>
<dbReference type="InterPro" id="IPR001610">
    <property type="entry name" value="PAC"/>
</dbReference>
<dbReference type="Pfam" id="PF02518">
    <property type="entry name" value="HATPase_c"/>
    <property type="match status" value="1"/>
</dbReference>
<dbReference type="GO" id="GO:0000155">
    <property type="term" value="F:phosphorelay sensor kinase activity"/>
    <property type="evidence" value="ECO:0007669"/>
    <property type="project" value="InterPro"/>
</dbReference>
<keyword evidence="21" id="KW-1185">Reference proteome</keyword>
<dbReference type="Gene3D" id="3.30.565.10">
    <property type="entry name" value="Histidine kinase-like ATPase, C-terminal domain"/>
    <property type="match status" value="1"/>
</dbReference>
<dbReference type="InterPro" id="IPR052162">
    <property type="entry name" value="Sensor_kinase/Photoreceptor"/>
</dbReference>
<evidence type="ECO:0000256" key="16">
    <source>
        <dbReference type="SAM" id="Phobius"/>
    </source>
</evidence>
<keyword evidence="7" id="KW-0963">Cytoplasm</keyword>
<dbReference type="GO" id="GO:0046872">
    <property type="term" value="F:metal ion binding"/>
    <property type="evidence" value="ECO:0007669"/>
    <property type="project" value="UniProtKB-KW"/>
</dbReference>
<dbReference type="Pfam" id="PF08447">
    <property type="entry name" value="PAS_3"/>
    <property type="match status" value="2"/>
</dbReference>
<dbReference type="CDD" id="cd00130">
    <property type="entry name" value="PAS"/>
    <property type="match status" value="3"/>
</dbReference>
<feature type="transmembrane region" description="Helical" evidence="16">
    <location>
        <begin position="49"/>
        <end position="67"/>
    </location>
</feature>